<feature type="transmembrane region" description="Helical" evidence="8">
    <location>
        <begin position="293"/>
        <end position="312"/>
    </location>
</feature>
<evidence type="ECO:0000256" key="4">
    <source>
        <dbReference type="ARBA" id="ARBA00022679"/>
    </source>
</evidence>
<keyword evidence="4" id="KW-0808">Transferase</keyword>
<comment type="subcellular location">
    <subcellularLocation>
        <location evidence="1">Cell membrane</location>
        <topology evidence="1">Multi-pass membrane protein</topology>
    </subcellularLocation>
</comment>
<evidence type="ECO:0000256" key="2">
    <source>
        <dbReference type="ARBA" id="ARBA00022475"/>
    </source>
</evidence>
<evidence type="ECO:0000256" key="3">
    <source>
        <dbReference type="ARBA" id="ARBA00022676"/>
    </source>
</evidence>
<keyword evidence="2" id="KW-1003">Cell membrane</keyword>
<gene>
    <name evidence="9" type="ORF">NUM_01360</name>
</gene>
<dbReference type="RefSeq" id="WP_207122505.1">
    <property type="nucleotide sequence ID" value="NZ_BOPO01000002.1"/>
</dbReference>
<keyword evidence="7 8" id="KW-0472">Membrane</keyword>
<dbReference type="GO" id="GO:0005886">
    <property type="term" value="C:plasma membrane"/>
    <property type="evidence" value="ECO:0007669"/>
    <property type="project" value="UniProtKB-SubCell"/>
</dbReference>
<protein>
    <submittedName>
        <fullName evidence="9">Uncharacterized protein</fullName>
    </submittedName>
</protein>
<evidence type="ECO:0000256" key="7">
    <source>
        <dbReference type="ARBA" id="ARBA00023136"/>
    </source>
</evidence>
<keyword evidence="6 8" id="KW-1133">Transmembrane helix</keyword>
<feature type="transmembrane region" description="Helical" evidence="8">
    <location>
        <begin position="381"/>
        <end position="402"/>
    </location>
</feature>
<proteinExistence type="predicted"/>
<evidence type="ECO:0000256" key="5">
    <source>
        <dbReference type="ARBA" id="ARBA00022692"/>
    </source>
</evidence>
<dbReference type="AlphaFoldDB" id="A0A8J4A4H1"/>
<keyword evidence="5 8" id="KW-0812">Transmembrane</keyword>
<keyword evidence="10" id="KW-1185">Reference proteome</keyword>
<comment type="caution">
    <text evidence="9">The sequence shown here is derived from an EMBL/GenBank/DDBJ whole genome shotgun (WGS) entry which is preliminary data.</text>
</comment>
<feature type="transmembrane region" description="Helical" evidence="8">
    <location>
        <begin position="54"/>
        <end position="73"/>
    </location>
</feature>
<dbReference type="PANTHER" id="PTHR33908:SF11">
    <property type="entry name" value="MEMBRANE PROTEIN"/>
    <property type="match status" value="1"/>
</dbReference>
<feature type="transmembrane region" description="Helical" evidence="8">
    <location>
        <begin position="80"/>
        <end position="100"/>
    </location>
</feature>
<evidence type="ECO:0000256" key="8">
    <source>
        <dbReference type="SAM" id="Phobius"/>
    </source>
</evidence>
<name>A0A8J4A4H1_9ACTN</name>
<feature type="transmembrane region" description="Helical" evidence="8">
    <location>
        <begin position="408"/>
        <end position="429"/>
    </location>
</feature>
<dbReference type="GO" id="GO:0016763">
    <property type="term" value="F:pentosyltransferase activity"/>
    <property type="evidence" value="ECO:0007669"/>
    <property type="project" value="TreeGrafter"/>
</dbReference>
<feature type="transmembrane region" description="Helical" evidence="8">
    <location>
        <begin position="349"/>
        <end position="369"/>
    </location>
</feature>
<feature type="transmembrane region" description="Helical" evidence="8">
    <location>
        <begin position="27"/>
        <end position="48"/>
    </location>
</feature>
<sequence length="620" mass="65399">MTLTADRHRDTVAPAVPRAPALGHAPVTLTVCAVGVALVAVSYAQGWAGADGSVAYWCGQLLVFVPVAVRLLAARTVGTAEAGTLVLGLAVLQYLLKWMYSPDRFRFPDELQHWAGTTDLLHTGQLYRPNEALPIAAHYPGIAEVGAAVAGLTGLPATVAGLLVAGVCHLAFVAALFVLARRTGAGPRTAALACVLYATGLHYLFFDSMYLYQTVALPFLPLVLWASRRWRLHSTDTLPYAAIGLVALATMTVTHHVTGYLAVAVLALLGALEAVLGGRRAARPGAGTVPRRYETLLLAAAGAVLVGAWTLGPARSVVDYFGPQLRQFGDAASGLLSGRSSGSTGTDPAAAAVQAAGLLALFVVLMVALRATVRARCRDPWRWALLVGGGTFFAVAAIRFVGAQGPEIAGRATTFTYLPLSLLAAGVLVGATSRGGAGLDSGPPTVHHRWRVAAGTAVLLLLLAGARLDGWPPAFERLPGGFRLDGYESGLDARSVAAAQWLGRQYPPGTRIGCDLTGCTLAAAYGRLDPVGYVDRVYTTPRWTPGTEALLRQQAVSLLWVDRRLGTDTPPTGSLFPTDPRAGQRNRPLPRAAVTKFDRLPGSDRRYDDGAVRIYTVDRR</sequence>
<dbReference type="Proteomes" id="UP000614996">
    <property type="component" value="Unassembled WGS sequence"/>
</dbReference>
<dbReference type="GO" id="GO:0009103">
    <property type="term" value="P:lipopolysaccharide biosynthetic process"/>
    <property type="evidence" value="ECO:0007669"/>
    <property type="project" value="UniProtKB-ARBA"/>
</dbReference>
<feature type="transmembrane region" description="Helical" evidence="8">
    <location>
        <begin position="260"/>
        <end position="281"/>
    </location>
</feature>
<organism evidence="9 10">
    <name type="scientific">Actinocatenispora comari</name>
    <dbReference type="NCBI Taxonomy" id="2807577"/>
    <lineage>
        <taxon>Bacteria</taxon>
        <taxon>Bacillati</taxon>
        <taxon>Actinomycetota</taxon>
        <taxon>Actinomycetes</taxon>
        <taxon>Micromonosporales</taxon>
        <taxon>Micromonosporaceae</taxon>
        <taxon>Actinocatenispora</taxon>
    </lineage>
</organism>
<evidence type="ECO:0000256" key="6">
    <source>
        <dbReference type="ARBA" id="ARBA00022989"/>
    </source>
</evidence>
<evidence type="ECO:0000256" key="1">
    <source>
        <dbReference type="ARBA" id="ARBA00004651"/>
    </source>
</evidence>
<accession>A0A8J4A4H1</accession>
<evidence type="ECO:0000313" key="9">
    <source>
        <dbReference type="EMBL" id="GIL24881.1"/>
    </source>
</evidence>
<reference evidence="10" key="1">
    <citation type="journal article" date="2021" name="Int. J. Syst. Evol. Microbiol.">
        <title>Actinocatenispora comari sp. nov., an endophytic actinomycete isolated from aerial parts of Comarum salesowianum.</title>
        <authorList>
            <person name="Oyunbileg N."/>
            <person name="Iizaka Y."/>
            <person name="Hamada M."/>
            <person name="Davaapurev B.O."/>
            <person name="Fukumoto A."/>
            <person name="Tsetseg B."/>
            <person name="Kato F."/>
            <person name="Tamura T."/>
            <person name="Batkhuu J."/>
            <person name="Anzai Y."/>
        </authorList>
    </citation>
    <scope>NUCLEOTIDE SEQUENCE [LARGE SCALE GENOMIC DNA]</scope>
    <source>
        <strain evidence="10">NUM-2625</strain>
    </source>
</reference>
<feature type="transmembrane region" description="Helical" evidence="8">
    <location>
        <begin position="159"/>
        <end position="179"/>
    </location>
</feature>
<dbReference type="InterPro" id="IPR050297">
    <property type="entry name" value="LipidA_mod_glycosyltrf_83"/>
</dbReference>
<keyword evidence="3" id="KW-0328">Glycosyltransferase</keyword>
<feature type="transmembrane region" description="Helical" evidence="8">
    <location>
        <begin position="186"/>
        <end position="204"/>
    </location>
</feature>
<dbReference type="PANTHER" id="PTHR33908">
    <property type="entry name" value="MANNOSYLTRANSFERASE YKCB-RELATED"/>
    <property type="match status" value="1"/>
</dbReference>
<dbReference type="EMBL" id="BOPO01000002">
    <property type="protein sequence ID" value="GIL24881.1"/>
    <property type="molecule type" value="Genomic_DNA"/>
</dbReference>
<evidence type="ECO:0000313" key="10">
    <source>
        <dbReference type="Proteomes" id="UP000614996"/>
    </source>
</evidence>